<evidence type="ECO:0000313" key="1">
    <source>
        <dbReference type="EMBL" id="KAH7347702.1"/>
    </source>
</evidence>
<organism evidence="1 2">
    <name type="scientific">Plectosphaerella cucumerina</name>
    <dbReference type="NCBI Taxonomy" id="40658"/>
    <lineage>
        <taxon>Eukaryota</taxon>
        <taxon>Fungi</taxon>
        <taxon>Dikarya</taxon>
        <taxon>Ascomycota</taxon>
        <taxon>Pezizomycotina</taxon>
        <taxon>Sordariomycetes</taxon>
        <taxon>Hypocreomycetidae</taxon>
        <taxon>Glomerellales</taxon>
        <taxon>Plectosphaerellaceae</taxon>
        <taxon>Plectosphaerella</taxon>
    </lineage>
</organism>
<dbReference type="EMBL" id="JAGPXD010000007">
    <property type="protein sequence ID" value="KAH7347702.1"/>
    <property type="molecule type" value="Genomic_DNA"/>
</dbReference>
<dbReference type="AlphaFoldDB" id="A0A8K0WZA0"/>
<accession>A0A8K0WZA0</accession>
<sequence>MAHQASWQTRSGGAALLGRSTISLDSLPPTAWRHAVAADGQPPGQQQPTTQLVVSLASPKRGGELFLFSSTRDSPATWQFRYHISGNPPKACLLSKSCRVRLRTPHGEGGNLVFMCVNPLAGQNQPLSRASSHPVPLTTQCLVGANATSRSFRTPAATTPPVQFSYPVHLVNLALMKIGLTSRLSGCGFGQQNNQYQVPVRPVSTAPGHFLETSI</sequence>
<comment type="caution">
    <text evidence="1">The sequence shown here is derived from an EMBL/GenBank/DDBJ whole genome shotgun (WGS) entry which is preliminary data.</text>
</comment>
<reference evidence="1" key="1">
    <citation type="journal article" date="2021" name="Nat. Commun.">
        <title>Genetic determinants of endophytism in the Arabidopsis root mycobiome.</title>
        <authorList>
            <person name="Mesny F."/>
            <person name="Miyauchi S."/>
            <person name="Thiergart T."/>
            <person name="Pickel B."/>
            <person name="Atanasova L."/>
            <person name="Karlsson M."/>
            <person name="Huettel B."/>
            <person name="Barry K.W."/>
            <person name="Haridas S."/>
            <person name="Chen C."/>
            <person name="Bauer D."/>
            <person name="Andreopoulos W."/>
            <person name="Pangilinan J."/>
            <person name="LaButti K."/>
            <person name="Riley R."/>
            <person name="Lipzen A."/>
            <person name="Clum A."/>
            <person name="Drula E."/>
            <person name="Henrissat B."/>
            <person name="Kohler A."/>
            <person name="Grigoriev I.V."/>
            <person name="Martin F.M."/>
            <person name="Hacquard S."/>
        </authorList>
    </citation>
    <scope>NUCLEOTIDE SEQUENCE</scope>
    <source>
        <strain evidence="1">MPI-CAGE-AT-0016</strain>
    </source>
</reference>
<keyword evidence="2" id="KW-1185">Reference proteome</keyword>
<name>A0A8K0WZA0_9PEZI</name>
<protein>
    <submittedName>
        <fullName evidence="1">Uncharacterized protein</fullName>
    </submittedName>
</protein>
<gene>
    <name evidence="1" type="ORF">B0T11DRAFT_143708</name>
</gene>
<proteinExistence type="predicted"/>
<dbReference type="OrthoDB" id="10662328at2759"/>
<evidence type="ECO:0000313" key="2">
    <source>
        <dbReference type="Proteomes" id="UP000813385"/>
    </source>
</evidence>
<dbReference type="Proteomes" id="UP000813385">
    <property type="component" value="Unassembled WGS sequence"/>
</dbReference>